<dbReference type="SUPFAM" id="SSF54427">
    <property type="entry name" value="NTF2-like"/>
    <property type="match status" value="1"/>
</dbReference>
<dbReference type="AlphaFoldDB" id="A0A7D6CG70"/>
<feature type="domain" description="DUF4440" evidence="2">
    <location>
        <begin position="311"/>
        <end position="424"/>
    </location>
</feature>
<dbReference type="NCBIfam" id="TIGR02246">
    <property type="entry name" value="SgcJ/EcaC family oxidoreductase"/>
    <property type="match status" value="1"/>
</dbReference>
<dbReference type="Pfam" id="PF01370">
    <property type="entry name" value="Epimerase"/>
    <property type="match status" value="1"/>
</dbReference>
<proteinExistence type="predicted"/>
<protein>
    <submittedName>
        <fullName evidence="3">SgcJ/EcaC family oxidoreductase</fullName>
    </submittedName>
</protein>
<dbReference type="Pfam" id="PF14534">
    <property type="entry name" value="DUF4440"/>
    <property type="match status" value="1"/>
</dbReference>
<dbReference type="InterPro" id="IPR001509">
    <property type="entry name" value="Epimerase_deHydtase"/>
</dbReference>
<dbReference type="InterPro" id="IPR032710">
    <property type="entry name" value="NTF2-like_dom_sf"/>
</dbReference>
<accession>A0A7D6CG70</accession>
<dbReference type="Gene3D" id="3.40.50.720">
    <property type="entry name" value="NAD(P)-binding Rossmann-like Domain"/>
    <property type="match status" value="1"/>
</dbReference>
<name>A0A7D6CG70_9ACTN</name>
<feature type="domain" description="NAD-dependent epimerase/dehydratase" evidence="1">
    <location>
        <begin position="3"/>
        <end position="210"/>
    </location>
</feature>
<reference evidence="3" key="1">
    <citation type="submission" date="2020-08" db="EMBL/GenBank/DDBJ databases">
        <title>A bifunctional nitrone conjugated secondary metabolite targeting the ribosome.</title>
        <authorList>
            <person name="Limbrick E.M."/>
            <person name="Graf M."/>
            <person name="Derewacz D.K."/>
            <person name="Nguyen F."/>
            <person name="Spraggins J.M."/>
            <person name="Wieland M."/>
            <person name="Ynigez-Gutierrez A.E."/>
            <person name="Reisman B.J."/>
            <person name="Zinshteyn B."/>
            <person name="McCulloch K."/>
            <person name="Iverson T.M."/>
            <person name="Green R."/>
            <person name="Wilson D.N."/>
            <person name="Bachmann B.O."/>
        </authorList>
    </citation>
    <scope>NUCLEOTIDE SEQUENCE</scope>
    <source>
        <strain evidence="3">Africana</strain>
    </source>
</reference>
<evidence type="ECO:0000313" key="3">
    <source>
        <dbReference type="EMBL" id="QLK00699.1"/>
    </source>
</evidence>
<dbReference type="InterPro" id="IPR036291">
    <property type="entry name" value="NAD(P)-bd_dom_sf"/>
</dbReference>
<dbReference type="GO" id="GO:0004029">
    <property type="term" value="F:aldehyde dehydrogenase (NAD+) activity"/>
    <property type="evidence" value="ECO:0007669"/>
    <property type="project" value="TreeGrafter"/>
</dbReference>
<dbReference type="SUPFAM" id="SSF51735">
    <property type="entry name" value="NAD(P)-binding Rossmann-fold domains"/>
    <property type="match status" value="1"/>
</dbReference>
<evidence type="ECO:0000259" key="2">
    <source>
        <dbReference type="Pfam" id="PF14534"/>
    </source>
</evidence>
<sequence length="435" mass="46194">MKVLMLGATGYIGSAVADHLIHHGHEVVELTRGTGDQSRHERRIADLADPDSLTRAVTPDIGAVVHAATPTGDAATDAAAVEALLAPLRGTGRAFVYTSGVWVLGATGPVPAGEDAVANPIPIVGYRPGIERQVRAAADDDVRAAVIRPGIVHGRGRGIPALLVDLARKHGAPVFVTPADQGGEPVHWPMVHVDDLAELYVAVLERADAGTIWHGVTESAVPVRDLTHAAGRAAGILAAPRAWPVSEAREALGEAFAGALALDQRVTGDAARKRLGWRPRRAGAVAELATGSYRTYEVLGTPDAADDVQAIAALVAAVEHAQQNELPDAFMSLFRTEHPVWTTAHGMRLAGWDEISAFTHKVLPGAMRDSTAVYDIERVLFVRPDVAVVNVRQRPIRLDGDPLPDAHEGRPLYVLAKDDGTWRIAAAQNTQVMRS</sequence>
<dbReference type="InterPro" id="IPR027843">
    <property type="entry name" value="DUF4440"/>
</dbReference>
<dbReference type="PANTHER" id="PTHR48079:SF6">
    <property type="entry name" value="NAD(P)-BINDING DOMAIN-CONTAINING PROTEIN-RELATED"/>
    <property type="match status" value="1"/>
</dbReference>
<dbReference type="PANTHER" id="PTHR48079">
    <property type="entry name" value="PROTEIN YEEZ"/>
    <property type="match status" value="1"/>
</dbReference>
<organism evidence="3">
    <name type="scientific">Micromonospora carbonacea</name>
    <dbReference type="NCBI Taxonomy" id="47853"/>
    <lineage>
        <taxon>Bacteria</taxon>
        <taxon>Bacillati</taxon>
        <taxon>Actinomycetota</taxon>
        <taxon>Actinomycetes</taxon>
        <taxon>Micromonosporales</taxon>
        <taxon>Micromonosporaceae</taxon>
        <taxon>Micromonospora</taxon>
    </lineage>
</organism>
<dbReference type="EMBL" id="CP058905">
    <property type="protein sequence ID" value="QLK00699.1"/>
    <property type="molecule type" value="Genomic_DNA"/>
</dbReference>
<dbReference type="Gene3D" id="3.10.450.50">
    <property type="match status" value="1"/>
</dbReference>
<dbReference type="GO" id="GO:0005737">
    <property type="term" value="C:cytoplasm"/>
    <property type="evidence" value="ECO:0007669"/>
    <property type="project" value="TreeGrafter"/>
</dbReference>
<dbReference type="InterPro" id="IPR051783">
    <property type="entry name" value="NAD(P)-dependent_oxidoreduct"/>
</dbReference>
<gene>
    <name evidence="3" type="ORF">HZU44_12235</name>
</gene>
<evidence type="ECO:0000259" key="1">
    <source>
        <dbReference type="Pfam" id="PF01370"/>
    </source>
</evidence>
<dbReference type="InterPro" id="IPR011944">
    <property type="entry name" value="Steroid_delta5-4_isomerase"/>
</dbReference>